<organism evidence="1">
    <name type="scientific">Leclercia adecarboxylata</name>
    <dbReference type="NCBI Taxonomy" id="83655"/>
    <lineage>
        <taxon>Bacteria</taxon>
        <taxon>Pseudomonadati</taxon>
        <taxon>Pseudomonadota</taxon>
        <taxon>Gammaproteobacteria</taxon>
        <taxon>Enterobacterales</taxon>
        <taxon>Enterobacteriaceae</taxon>
        <taxon>Leclercia</taxon>
    </lineage>
</organism>
<geneLocation type="plasmid" evidence="1">
    <name>pLec-476cz</name>
</geneLocation>
<sequence length="546" mass="64150">MSRFYDFNALELMEMAPISIFSRNKNTEIFLDDQLLEQERRHCLSVHIFCRKLERFEEEFNSNKSSRNRLVKFLESQECDFIYDIAKEWSSYNLQKVPQSTTYTYLKTLVEHINELKSKFGIMSYATYHNNYIHNLITTINENLVNINYDLSLITSTKRNWNLYRTEFGLILANGIRKVLLIDKLEHLKNKDLKPGLIFFITTPVSQDVLQDLFSRHQPYIMIYRNEKGIIKTVEPLHLLTDALYEIISLASNIKNKDSMFFEPKNKLTSIIEELFELQNLFEEYMRQSFMQVRLSERNTQYIYNKIRSLKHQANHLEFGNTEKIRTLAFKLGVLADSFNNYDVKSKTIDLLPNTIFTGIQNITSNSNLYRVKNDILFYENNLTASLLTWLKASLELKKFMVVQEDQIANGRSDISIFSSGVRVCIIESKLIQEHSTEVPIKSVITKGIFQLYTKYSDSVAQSFIVPPDLYLVLFCFDHKFVNIRKHTESALEDYQKENRNIKLEMMHSTHHQTIRFSLRESGGIFADKVVYINLTIANLRTKDKN</sequence>
<name>A0A1S6KQ16_9ENTR</name>
<dbReference type="EMBL" id="KY320277">
    <property type="protein sequence ID" value="AQT23465.1"/>
    <property type="molecule type" value="Genomic_DNA"/>
</dbReference>
<reference evidence="1" key="1">
    <citation type="submission" date="2016-12" db="EMBL/GenBank/DDBJ databases">
        <title>Complete nucleotide sequences of two VIM-1-encoding plasmids from Klebsiella pneumoniae and Leclercia adecarboxylata isolates of Czech origin.</title>
        <authorList>
            <person name="Papagiannitsis C."/>
            <person name="Papousek I."/>
            <person name="Hrabak J."/>
            <person name="Dolejska M."/>
        </authorList>
    </citation>
    <scope>NUCLEOTIDE SEQUENCE</scope>
    <source>
        <plasmid evidence="1">pLec-476cz</plasmid>
    </source>
</reference>
<accession>A0A1S6KQ16</accession>
<dbReference type="RefSeq" id="WP_015062965.1">
    <property type="nucleotide sequence ID" value="NZ_KY320277.1"/>
</dbReference>
<keyword evidence="1" id="KW-0614">Plasmid</keyword>
<proteinExistence type="predicted"/>
<evidence type="ECO:0000313" key="1">
    <source>
        <dbReference type="EMBL" id="AQT23465.1"/>
    </source>
</evidence>
<dbReference type="AlphaFoldDB" id="A0A1S6KQ16"/>
<protein>
    <submittedName>
        <fullName evidence="1">Uncharacterized protein</fullName>
    </submittedName>
</protein>